<reference evidence="1 2" key="1">
    <citation type="submission" date="2019-04" db="EMBL/GenBank/DDBJ databases">
        <title>Genome sequencing of Streptococcus rubneri DSM 26920(T).</title>
        <authorList>
            <person name="Kook J.-K."/>
            <person name="Park S.-N."/>
            <person name="Lim Y.K."/>
        </authorList>
    </citation>
    <scope>NUCLEOTIDE SEQUENCE [LARGE SCALE GENOMIC DNA]</scope>
    <source>
        <strain evidence="1 2">DSM 26920</strain>
    </source>
</reference>
<proteinExistence type="predicted"/>
<protein>
    <submittedName>
        <fullName evidence="1">Uncharacterized protein</fullName>
    </submittedName>
</protein>
<dbReference type="Proteomes" id="UP000297986">
    <property type="component" value="Unassembled WGS sequence"/>
</dbReference>
<organism evidence="1 2">
    <name type="scientific">Streptococcus rubneri</name>
    <dbReference type="NCBI Taxonomy" id="1234680"/>
    <lineage>
        <taxon>Bacteria</taxon>
        <taxon>Bacillati</taxon>
        <taxon>Bacillota</taxon>
        <taxon>Bacilli</taxon>
        <taxon>Lactobacillales</taxon>
        <taxon>Streptococcaceae</taxon>
        <taxon>Streptococcus</taxon>
    </lineage>
</organism>
<gene>
    <name evidence="1" type="ORF">E5S68_08865</name>
</gene>
<dbReference type="RefSeq" id="WP_135783232.1">
    <property type="nucleotide sequence ID" value="NZ_JADMRL010000004.1"/>
</dbReference>
<evidence type="ECO:0000313" key="1">
    <source>
        <dbReference type="EMBL" id="TGN91206.1"/>
    </source>
</evidence>
<dbReference type="OrthoDB" id="2236794at2"/>
<dbReference type="AlphaFoldDB" id="A0A4Z1DTJ0"/>
<dbReference type="EMBL" id="SRRP01000002">
    <property type="protein sequence ID" value="TGN91206.1"/>
    <property type="molecule type" value="Genomic_DNA"/>
</dbReference>
<accession>A0A4Z1DTJ0</accession>
<keyword evidence="2" id="KW-1185">Reference proteome</keyword>
<evidence type="ECO:0000313" key="2">
    <source>
        <dbReference type="Proteomes" id="UP000297986"/>
    </source>
</evidence>
<name>A0A4Z1DTJ0_9STRE</name>
<comment type="caution">
    <text evidence="1">The sequence shown here is derived from an EMBL/GenBank/DDBJ whole genome shotgun (WGS) entry which is preliminary data.</text>
</comment>
<sequence length="67" mass="7558">MIESSIEKKSEQVSYLTLKNPTEKDRLVSVWVDGGLITLTMISSKSEKQILLGTIHENAQIVIKEQQ</sequence>